<dbReference type="SMART" id="SM00915">
    <property type="entry name" value="Jacalin"/>
    <property type="match status" value="1"/>
</dbReference>
<dbReference type="Proteomes" id="UP000188533">
    <property type="component" value="Unassembled WGS sequence"/>
</dbReference>
<feature type="transmembrane region" description="Helical" evidence="5">
    <location>
        <begin position="403"/>
        <end position="429"/>
    </location>
</feature>
<keyword evidence="5 8" id="KW-0812">Transmembrane</keyword>
<evidence type="ECO:0000256" key="4">
    <source>
        <dbReference type="SAM" id="MobiDB-lite"/>
    </source>
</evidence>
<feature type="region of interest" description="Disordered" evidence="4">
    <location>
        <begin position="1267"/>
        <end position="1298"/>
    </location>
</feature>
<keyword evidence="5" id="KW-1133">Transmembrane helix</keyword>
<protein>
    <submittedName>
        <fullName evidence="8">Transmembrane protein</fullName>
    </submittedName>
</protein>
<dbReference type="Pfam" id="PF00505">
    <property type="entry name" value="HMG_box"/>
    <property type="match status" value="1"/>
</dbReference>
<sequence length="1507" mass="163989">MFRENSLTQDFSSAFSALNTTPMSSLSNFPKLPTSVGGQPIPDFLKFKVRGPVTRQPVSDKFNFAITASPQFGTQEGSTFDEGKLWHPIQSLEFTSNNESTGGGLMSFRGNYQARSTRLVGKEASSKSVVKLDSGEYVKGISGTADHYITGLTIHTSKRDVPVVTGSGGADFQFVFVVPADHQVVAFHGTENGNRVASLGVLHQRRLETISDTSALAADDPTPVLNASLSSQWLDANTQNAWANNDMSTVENLKIQASQDLLPIYSNIATNGDNAWTEVEGDDGEIYYLSWTTNGVIWSYTPTTSNSVNKASGTTTATTDTIVSIGSYSTTANFLGISMYTWSNIPTTVVSAVLALGFAFLVRPIIQTGLEIGLAAAANLLAEGLAAAGLESAAVLVPASVATIGGVVIAGVLGVALALGCIALSSVIFKQYFLVINIYNFDTAHQWATVQHYQDNSVVSNGSWTDQTLAKFVLSGNKVAPPGFDPVTTLDNVVTYINANFQNDSTFLEGLGEAIVLNRDDAAAALAIKYVVNRTSDNQIGAEGISGSGATYDLGNYYNSGTWNTSTSCQTTAGSLTVNCFTPALGGASNDTYTYEVNVVLYPNLYPQTSFKQGILWMQSLSAALFRNDKESTCGRSSIEYNGDSGLYIFRDRLLDPRGTPKGILEKNSRKISLSYRPSKYNRHDFLPFYSSPDSLRPVELVANHIIRTLGGRTRLGTIKTDSCYYTALFEFRKDPSQISPVIYQLQQRSLNLEPAANARHCQSAHILSQSSHLSPAISEIILRWYCISWKQPSRNESQRGKVLCTEYLYGASYGIISKRTLLRSTREDENNSTPENQYHRHQYPTTTRFLPPIDAFDDSLDEEEDDDMPPGIMVDELSPLPPRLFIHDDADEDMPPSGIVNNDTLDTQPRNRKEGKVGDDPPPLVLPPPTLSRGGSGLTSDGGNPSRTINTRNKPARTGPLTFNYTFLPDMSLATASDGSPGARITEVASDLGGLNPENTTYSSFPTVSGVEYDPGAIHSVAYPTYPTSYPPTSYHHIPRPPNAFILFRSAFIRSRKISSEIEGNHSTLSKIIGRVWRSLPPPERAEWEARARIAQEEHRLRYPDWRFSPAGGGSGGGGKSRSKGNRGKGRGRGRGRGRLKAGQGGDSVTSSAGNEASADMVEESGQDKANEEPQEPNEGGLRRIQLVPRASSSTSKPVSFRTVDTLSNPKDPATTSTQTLSASSAGGAVVVDDPSEISTRNLITSNLQREVVTADVFRTLSATDSNSNMLSTGIDESQSSERESDQPREQGGSETVAIDSLSSASTWYPSATAIVKNETDARVDAIADMLAQGFEGRALEVAVREWEVADEKQKERKRKDRERKERREGRERGMKEREKRKGNAKEMDIVGMAAQKSHEWVEEANTRVRGSANASITRQAREMDVDQHQQSQDPGEDRREDETESRRIGSLLTALKNVRRSWGKSQALQGQAPAMKQRENVDALVANGACLAWAVVLPFHKTSIQ</sequence>
<proteinExistence type="predicted"/>
<keyword evidence="2 3" id="KW-0539">Nucleus</keyword>
<evidence type="ECO:0000313" key="8">
    <source>
        <dbReference type="EMBL" id="GAW05395.1"/>
    </source>
</evidence>
<dbReference type="Gene3D" id="2.100.10.30">
    <property type="entry name" value="Jacalin-like lectin domain"/>
    <property type="match status" value="1"/>
</dbReference>
<evidence type="ECO:0000313" key="9">
    <source>
        <dbReference type="Proteomes" id="UP000188533"/>
    </source>
</evidence>
<gene>
    <name evidence="8" type="ORF">LENED_007252</name>
</gene>
<feature type="transmembrane region" description="Helical" evidence="5">
    <location>
        <begin position="339"/>
        <end position="362"/>
    </location>
</feature>
<dbReference type="InterPro" id="IPR009071">
    <property type="entry name" value="HMG_box_dom"/>
</dbReference>
<feature type="compositionally biased region" description="Gly residues" evidence="4">
    <location>
        <begin position="1112"/>
        <end position="1121"/>
    </location>
</feature>
<feature type="compositionally biased region" description="Basic residues" evidence="4">
    <location>
        <begin position="1122"/>
        <end position="1141"/>
    </location>
</feature>
<evidence type="ECO:0000259" key="6">
    <source>
        <dbReference type="PROSITE" id="PS50118"/>
    </source>
</evidence>
<evidence type="ECO:0000256" key="2">
    <source>
        <dbReference type="ARBA" id="ARBA00023242"/>
    </source>
</evidence>
<feature type="compositionally biased region" description="Pro residues" evidence="4">
    <location>
        <begin position="921"/>
        <end position="931"/>
    </location>
</feature>
<feature type="region of interest" description="Disordered" evidence="4">
    <location>
        <begin position="1106"/>
        <end position="1229"/>
    </location>
</feature>
<dbReference type="PANTHER" id="PTHR45789:SF2">
    <property type="entry name" value="FI18025P1"/>
    <property type="match status" value="1"/>
</dbReference>
<dbReference type="SMART" id="SM00398">
    <property type="entry name" value="HMG"/>
    <property type="match status" value="1"/>
</dbReference>
<feature type="compositionally biased region" description="Low complexity" evidence="4">
    <location>
        <begin position="1215"/>
        <end position="1229"/>
    </location>
</feature>
<feature type="compositionally biased region" description="Basic and acidic residues" evidence="4">
    <location>
        <begin position="1437"/>
        <end position="1448"/>
    </location>
</feature>
<feature type="compositionally biased region" description="Basic and acidic residues" evidence="4">
    <location>
        <begin position="1364"/>
        <end position="1388"/>
    </location>
</feature>
<dbReference type="GO" id="GO:0000981">
    <property type="term" value="F:DNA-binding transcription factor activity, RNA polymerase II-specific"/>
    <property type="evidence" value="ECO:0007669"/>
    <property type="project" value="TreeGrafter"/>
</dbReference>
<keyword evidence="5" id="KW-0472">Membrane</keyword>
<feature type="compositionally biased region" description="Basic and acidic residues" evidence="4">
    <location>
        <begin position="1281"/>
        <end position="1290"/>
    </location>
</feature>
<feature type="compositionally biased region" description="Polar residues" evidence="4">
    <location>
        <begin position="939"/>
        <end position="954"/>
    </location>
</feature>
<dbReference type="InterPro" id="IPR051356">
    <property type="entry name" value="SOX/SOX-like_TF"/>
</dbReference>
<feature type="region of interest" description="Disordered" evidence="4">
    <location>
        <begin position="1349"/>
        <end position="1388"/>
    </location>
</feature>
<feature type="DNA-binding region" description="HMG box" evidence="3">
    <location>
        <begin position="1039"/>
        <end position="1108"/>
    </location>
</feature>
<feature type="region of interest" description="Disordered" evidence="4">
    <location>
        <begin position="1406"/>
        <end position="1448"/>
    </location>
</feature>
<dbReference type="InterPro" id="IPR036404">
    <property type="entry name" value="Jacalin-like_lectin_dom_sf"/>
</dbReference>
<feature type="domain" description="HMG box" evidence="6">
    <location>
        <begin position="1039"/>
        <end position="1108"/>
    </location>
</feature>
<dbReference type="GO" id="GO:0000978">
    <property type="term" value="F:RNA polymerase II cis-regulatory region sequence-specific DNA binding"/>
    <property type="evidence" value="ECO:0007669"/>
    <property type="project" value="TreeGrafter"/>
</dbReference>
<feature type="compositionally biased region" description="Polar residues" evidence="4">
    <location>
        <begin position="900"/>
        <end position="909"/>
    </location>
</feature>
<dbReference type="PROSITE" id="PS51752">
    <property type="entry name" value="JACALIN_LECTIN"/>
    <property type="match status" value="1"/>
</dbReference>
<dbReference type="InterPro" id="IPR001229">
    <property type="entry name" value="Jacalin-like_lectin_dom"/>
</dbReference>
<keyword evidence="9" id="KW-1185">Reference proteome</keyword>
<dbReference type="CDD" id="cd01389">
    <property type="entry name" value="HMG-box_ROX1-like"/>
    <property type="match status" value="1"/>
</dbReference>
<reference evidence="8 9" key="1">
    <citation type="submission" date="2016-08" db="EMBL/GenBank/DDBJ databases">
        <authorList>
            <consortium name="Lentinula edodes genome sequencing consortium"/>
            <person name="Sakamoto Y."/>
            <person name="Nakade K."/>
            <person name="Sato S."/>
            <person name="Yoshida Y."/>
            <person name="Miyazaki K."/>
            <person name="Natsume S."/>
            <person name="Konno N."/>
        </authorList>
    </citation>
    <scope>NUCLEOTIDE SEQUENCE [LARGE SCALE GENOMIC DNA]</scope>
    <source>
        <strain evidence="8 9">NBRC 111202</strain>
    </source>
</reference>
<dbReference type="InterPro" id="IPR036910">
    <property type="entry name" value="HMG_box_dom_sf"/>
</dbReference>
<evidence type="ECO:0000256" key="1">
    <source>
        <dbReference type="ARBA" id="ARBA00023125"/>
    </source>
</evidence>
<organism evidence="8 9">
    <name type="scientific">Lentinula edodes</name>
    <name type="common">Shiitake mushroom</name>
    <name type="synonym">Lentinus edodes</name>
    <dbReference type="NCBI Taxonomy" id="5353"/>
    <lineage>
        <taxon>Eukaryota</taxon>
        <taxon>Fungi</taxon>
        <taxon>Dikarya</taxon>
        <taxon>Basidiomycota</taxon>
        <taxon>Agaricomycotina</taxon>
        <taxon>Agaricomycetes</taxon>
        <taxon>Agaricomycetidae</taxon>
        <taxon>Agaricales</taxon>
        <taxon>Marasmiineae</taxon>
        <taxon>Omphalotaceae</taxon>
        <taxon>Lentinula</taxon>
    </lineage>
</organism>
<dbReference type="SUPFAM" id="SSF51101">
    <property type="entry name" value="Mannose-binding lectins"/>
    <property type="match status" value="1"/>
</dbReference>
<reference evidence="8 9" key="2">
    <citation type="submission" date="2017-02" db="EMBL/GenBank/DDBJ databases">
        <title>A genome survey and senescence transcriptome analysis in Lentinula edodes.</title>
        <authorList>
            <person name="Sakamoto Y."/>
            <person name="Nakade K."/>
            <person name="Sato S."/>
            <person name="Yoshida Y."/>
            <person name="Miyazaki K."/>
            <person name="Natsume S."/>
            <person name="Konno N."/>
        </authorList>
    </citation>
    <scope>NUCLEOTIDE SEQUENCE [LARGE SCALE GENOMIC DNA]</scope>
    <source>
        <strain evidence="8 9">NBRC 111202</strain>
    </source>
</reference>
<evidence type="ECO:0000256" key="5">
    <source>
        <dbReference type="SAM" id="Phobius"/>
    </source>
</evidence>
<evidence type="ECO:0000259" key="7">
    <source>
        <dbReference type="PROSITE" id="PS51752"/>
    </source>
</evidence>
<dbReference type="PROSITE" id="PS50118">
    <property type="entry name" value="HMG_BOX_2"/>
    <property type="match status" value="1"/>
</dbReference>
<evidence type="ECO:0000256" key="3">
    <source>
        <dbReference type="PROSITE-ProRule" id="PRU00267"/>
    </source>
</evidence>
<dbReference type="STRING" id="5353.A0A1Q3EDU6"/>
<feature type="compositionally biased region" description="Polar residues" evidence="4">
    <location>
        <begin position="1192"/>
        <end position="1210"/>
    </location>
</feature>
<comment type="caution">
    <text evidence="8">The sequence shown here is derived from an EMBL/GenBank/DDBJ whole genome shotgun (WGS) entry which is preliminary data.</text>
</comment>
<accession>A0A1Q3EDU6</accession>
<feature type="domain" description="Jacalin-type lectin" evidence="7">
    <location>
        <begin position="66"/>
        <end position="205"/>
    </location>
</feature>
<dbReference type="PANTHER" id="PTHR45789">
    <property type="entry name" value="FI18025P1"/>
    <property type="match status" value="1"/>
</dbReference>
<feature type="region of interest" description="Disordered" evidence="4">
    <location>
        <begin position="889"/>
        <end position="957"/>
    </location>
</feature>
<name>A0A1Q3EDU6_LENED</name>
<keyword evidence="1 3" id="KW-0238">DNA-binding</keyword>
<dbReference type="GO" id="GO:0005634">
    <property type="term" value="C:nucleus"/>
    <property type="evidence" value="ECO:0007669"/>
    <property type="project" value="UniProtKB-UniRule"/>
</dbReference>
<dbReference type="Gene3D" id="1.10.30.10">
    <property type="entry name" value="High mobility group box domain"/>
    <property type="match status" value="1"/>
</dbReference>
<dbReference type="SUPFAM" id="SSF47095">
    <property type="entry name" value="HMG-box"/>
    <property type="match status" value="1"/>
</dbReference>
<feature type="compositionally biased region" description="Basic and acidic residues" evidence="4">
    <location>
        <begin position="910"/>
        <end position="920"/>
    </location>
</feature>
<dbReference type="Pfam" id="PF01419">
    <property type="entry name" value="Jacalin"/>
    <property type="match status" value="1"/>
</dbReference>
<dbReference type="EMBL" id="BDGU01000249">
    <property type="protein sequence ID" value="GAW05395.1"/>
    <property type="molecule type" value="Genomic_DNA"/>
</dbReference>